<dbReference type="RefSeq" id="WP_202854970.1">
    <property type="nucleotide sequence ID" value="NZ_JAEUGD010000014.1"/>
</dbReference>
<evidence type="ECO:0000313" key="3">
    <source>
        <dbReference type="EMBL" id="MBL6445425.1"/>
    </source>
</evidence>
<feature type="region of interest" description="Disordered" evidence="1">
    <location>
        <begin position="186"/>
        <end position="235"/>
    </location>
</feature>
<dbReference type="GO" id="GO:0016989">
    <property type="term" value="F:sigma factor antagonist activity"/>
    <property type="evidence" value="ECO:0007669"/>
    <property type="project" value="TreeGrafter"/>
</dbReference>
<dbReference type="Proteomes" id="UP000614216">
    <property type="component" value="Unassembled WGS sequence"/>
</dbReference>
<accession>A0A937FW23</accession>
<dbReference type="Pfam" id="PF04773">
    <property type="entry name" value="FecR"/>
    <property type="match status" value="1"/>
</dbReference>
<protein>
    <submittedName>
        <fullName evidence="3">FecR domain-containing protein</fullName>
    </submittedName>
</protein>
<sequence>MKVQFLSSCFASLLVSVLIGCNSKIEIATADNFEQVELPDSSVIYLNKNSKLTYNEDFNPRTVQLEGEAFFSVNDGETPFKVVSPQGEEVTVLGTEFNLIINPKNILLEVEIGKVSIRIGDRTNNVISGRQLVYGRHDNGLHLGHAKRAHKSWISVMSKDFKKTGRVLKRSQKHSNKAFYKNNIKRNKGNQKSIKPKNKGNSAPKANKLKNKKGSGKPALKDSKGKGSKDKKGKN</sequence>
<feature type="domain" description="FecR protein" evidence="2">
    <location>
        <begin position="27"/>
        <end position="115"/>
    </location>
</feature>
<feature type="compositionally biased region" description="Basic residues" evidence="1">
    <location>
        <begin position="186"/>
        <end position="198"/>
    </location>
</feature>
<dbReference type="InterPro" id="IPR012373">
    <property type="entry name" value="Ferrdict_sens_TM"/>
</dbReference>
<gene>
    <name evidence="3" type="ORF">JMN32_03850</name>
</gene>
<dbReference type="PROSITE" id="PS51257">
    <property type="entry name" value="PROKAR_LIPOPROTEIN"/>
    <property type="match status" value="1"/>
</dbReference>
<dbReference type="PANTHER" id="PTHR30273:SF2">
    <property type="entry name" value="PROTEIN FECR"/>
    <property type="match status" value="1"/>
</dbReference>
<evidence type="ECO:0000259" key="2">
    <source>
        <dbReference type="Pfam" id="PF04773"/>
    </source>
</evidence>
<dbReference type="PANTHER" id="PTHR30273">
    <property type="entry name" value="PERIPLASMIC SIGNAL SENSOR AND SIGMA FACTOR ACTIVATOR FECR-RELATED"/>
    <property type="match status" value="1"/>
</dbReference>
<name>A0A937FW23_9BACT</name>
<proteinExistence type="predicted"/>
<evidence type="ECO:0000256" key="1">
    <source>
        <dbReference type="SAM" id="MobiDB-lite"/>
    </source>
</evidence>
<dbReference type="AlphaFoldDB" id="A0A937FW23"/>
<evidence type="ECO:0000313" key="4">
    <source>
        <dbReference type="Proteomes" id="UP000614216"/>
    </source>
</evidence>
<keyword evidence="4" id="KW-1185">Reference proteome</keyword>
<dbReference type="Gene3D" id="2.60.120.1440">
    <property type="match status" value="1"/>
</dbReference>
<organism evidence="3 4">
    <name type="scientific">Fulvivirga marina</name>
    <dbReference type="NCBI Taxonomy" id="2494733"/>
    <lineage>
        <taxon>Bacteria</taxon>
        <taxon>Pseudomonadati</taxon>
        <taxon>Bacteroidota</taxon>
        <taxon>Cytophagia</taxon>
        <taxon>Cytophagales</taxon>
        <taxon>Fulvivirgaceae</taxon>
        <taxon>Fulvivirga</taxon>
    </lineage>
</organism>
<dbReference type="InterPro" id="IPR006860">
    <property type="entry name" value="FecR"/>
</dbReference>
<reference evidence="3" key="1">
    <citation type="submission" date="2021-01" db="EMBL/GenBank/DDBJ databases">
        <title>Fulvivirga kasyanovii gen. nov., sp nov., a novel member of the phylum Bacteroidetes isolated from seawater in a mussel farm.</title>
        <authorList>
            <person name="Zhao L.-H."/>
            <person name="Wang Z.-J."/>
        </authorList>
    </citation>
    <scope>NUCLEOTIDE SEQUENCE</scope>
    <source>
        <strain evidence="3">29W222</strain>
    </source>
</reference>
<feature type="compositionally biased region" description="Basic and acidic residues" evidence="1">
    <location>
        <begin position="219"/>
        <end position="235"/>
    </location>
</feature>
<dbReference type="EMBL" id="JAEUGD010000014">
    <property type="protein sequence ID" value="MBL6445425.1"/>
    <property type="molecule type" value="Genomic_DNA"/>
</dbReference>
<comment type="caution">
    <text evidence="3">The sequence shown here is derived from an EMBL/GenBank/DDBJ whole genome shotgun (WGS) entry which is preliminary data.</text>
</comment>